<feature type="domain" description="WAP" evidence="2">
    <location>
        <begin position="89"/>
        <end position="136"/>
    </location>
</feature>
<dbReference type="Pfam" id="PF00095">
    <property type="entry name" value="WAP"/>
    <property type="match status" value="2"/>
</dbReference>
<evidence type="ECO:0000259" key="2">
    <source>
        <dbReference type="PROSITE" id="PS51390"/>
    </source>
</evidence>
<comment type="caution">
    <text evidence="3">The sequence shown here is derived from an EMBL/GenBank/DDBJ whole genome shotgun (WGS) entry which is preliminary data.</text>
</comment>
<dbReference type="InterPro" id="IPR036645">
    <property type="entry name" value="Elafin-like_sf"/>
</dbReference>
<feature type="domain" description="WAP" evidence="2">
    <location>
        <begin position="25"/>
        <end position="71"/>
    </location>
</feature>
<dbReference type="EMBL" id="JAPTSV010000007">
    <property type="protein sequence ID" value="KAJ1526407.1"/>
    <property type="molecule type" value="Genomic_DNA"/>
</dbReference>
<evidence type="ECO:0000313" key="3">
    <source>
        <dbReference type="EMBL" id="KAJ1526407.1"/>
    </source>
</evidence>
<evidence type="ECO:0000256" key="1">
    <source>
        <dbReference type="SAM" id="SignalP"/>
    </source>
</evidence>
<evidence type="ECO:0000313" key="4">
    <source>
        <dbReference type="Proteomes" id="UP001075354"/>
    </source>
</evidence>
<dbReference type="PROSITE" id="PS51390">
    <property type="entry name" value="WAP"/>
    <property type="match status" value="2"/>
</dbReference>
<organism evidence="3 4">
    <name type="scientific">Megalurothrips usitatus</name>
    <name type="common">bean blossom thrips</name>
    <dbReference type="NCBI Taxonomy" id="439358"/>
    <lineage>
        <taxon>Eukaryota</taxon>
        <taxon>Metazoa</taxon>
        <taxon>Ecdysozoa</taxon>
        <taxon>Arthropoda</taxon>
        <taxon>Hexapoda</taxon>
        <taxon>Insecta</taxon>
        <taxon>Pterygota</taxon>
        <taxon>Neoptera</taxon>
        <taxon>Paraneoptera</taxon>
        <taxon>Thysanoptera</taxon>
        <taxon>Terebrantia</taxon>
        <taxon>Thripoidea</taxon>
        <taxon>Thripidae</taxon>
        <taxon>Megalurothrips</taxon>
    </lineage>
</organism>
<dbReference type="SUPFAM" id="SSF57256">
    <property type="entry name" value="Elafin-like"/>
    <property type="match status" value="1"/>
</dbReference>
<reference evidence="3" key="1">
    <citation type="submission" date="2022-12" db="EMBL/GenBank/DDBJ databases">
        <title>Chromosome-level genome assembly of the bean flower thrips Megalurothrips usitatus.</title>
        <authorList>
            <person name="Ma L."/>
            <person name="Liu Q."/>
            <person name="Li H."/>
            <person name="Cai W."/>
        </authorList>
    </citation>
    <scope>NUCLEOTIDE SEQUENCE</scope>
    <source>
        <strain evidence="3">Cailab_2022a</strain>
    </source>
</reference>
<feature type="chain" id="PRO_5043787429" description="WAP domain-containing protein" evidence="1">
    <location>
        <begin position="26"/>
        <end position="143"/>
    </location>
</feature>
<sequence length="143" mass="15057">MRERAVMALTACCLLTLLLAFDVDAAAVSGSCPPAVALRQCSPTCKEHSECPGAKLCCSTVCGGTACVRAVTDVRTALQQHNDYDDTGCCPKRGECPAVSEGAWLCSDRCRGDFDCEGVDKCCLTRCGAMDCVAPSSLPVSWH</sequence>
<keyword evidence="4" id="KW-1185">Reference proteome</keyword>
<dbReference type="PANTHER" id="PTHR19441:SF95">
    <property type="entry name" value="PERLWAPIN ISOFORM X1"/>
    <property type="match status" value="1"/>
</dbReference>
<dbReference type="PANTHER" id="PTHR19441">
    <property type="entry name" value="WHEY ACDIC PROTEIN WAP"/>
    <property type="match status" value="1"/>
</dbReference>
<dbReference type="Proteomes" id="UP001075354">
    <property type="component" value="Chromosome 7"/>
</dbReference>
<feature type="signal peptide" evidence="1">
    <location>
        <begin position="1"/>
        <end position="25"/>
    </location>
</feature>
<dbReference type="AlphaFoldDB" id="A0AAV7XP30"/>
<dbReference type="InterPro" id="IPR050514">
    <property type="entry name" value="WAP_four-disulfide_core"/>
</dbReference>
<keyword evidence="1" id="KW-0732">Signal</keyword>
<proteinExistence type="predicted"/>
<accession>A0AAV7XP30</accession>
<dbReference type="GO" id="GO:0005615">
    <property type="term" value="C:extracellular space"/>
    <property type="evidence" value="ECO:0007669"/>
    <property type="project" value="TreeGrafter"/>
</dbReference>
<dbReference type="SMART" id="SM00217">
    <property type="entry name" value="WAP"/>
    <property type="match status" value="2"/>
</dbReference>
<name>A0AAV7XP30_9NEOP</name>
<dbReference type="Gene3D" id="4.10.75.10">
    <property type="entry name" value="Elafin-like"/>
    <property type="match status" value="2"/>
</dbReference>
<dbReference type="InterPro" id="IPR008197">
    <property type="entry name" value="WAP_dom"/>
</dbReference>
<protein>
    <recommendedName>
        <fullName evidence="2">WAP domain-containing protein</fullName>
    </recommendedName>
</protein>
<gene>
    <name evidence="3" type="ORF">ONE63_009541</name>
</gene>
<dbReference type="GO" id="GO:0004867">
    <property type="term" value="F:serine-type endopeptidase inhibitor activity"/>
    <property type="evidence" value="ECO:0007669"/>
    <property type="project" value="TreeGrafter"/>
</dbReference>